<dbReference type="PANTHER" id="PTHR10837">
    <property type="entry name" value="PEPTIDYLARGININE DEIMINASE"/>
    <property type="match status" value="1"/>
</dbReference>
<dbReference type="Proteomes" id="UP001390339">
    <property type="component" value="Unassembled WGS sequence"/>
</dbReference>
<keyword evidence="4" id="KW-1185">Reference proteome</keyword>
<dbReference type="InterPro" id="IPR013530">
    <property type="entry name" value="PAD_C"/>
</dbReference>
<dbReference type="PANTHER" id="PTHR10837:SF8">
    <property type="entry name" value="PROTEIN-ARGININE DEIMINASE"/>
    <property type="match status" value="1"/>
</dbReference>
<evidence type="ECO:0000256" key="1">
    <source>
        <dbReference type="SAM" id="SignalP"/>
    </source>
</evidence>
<organism evidence="3 4">
    <name type="scientific">Apiospora arundinis</name>
    <dbReference type="NCBI Taxonomy" id="335852"/>
    <lineage>
        <taxon>Eukaryota</taxon>
        <taxon>Fungi</taxon>
        <taxon>Dikarya</taxon>
        <taxon>Ascomycota</taxon>
        <taxon>Pezizomycotina</taxon>
        <taxon>Sordariomycetes</taxon>
        <taxon>Xylariomycetidae</taxon>
        <taxon>Amphisphaeriales</taxon>
        <taxon>Apiosporaceae</taxon>
        <taxon>Apiospora</taxon>
    </lineage>
</organism>
<name>A0ABR2JMF6_9PEZI</name>
<feature type="chain" id="PRO_5045398644" evidence="1">
    <location>
        <begin position="19"/>
        <end position="564"/>
    </location>
</feature>
<reference evidence="3 4" key="1">
    <citation type="journal article" date="2024" name="IMA Fungus">
        <title>Apiospora arundinis, a panoply of carbohydrate-active enzymes and secondary metabolites.</title>
        <authorList>
            <person name="Sorensen T."/>
            <person name="Petersen C."/>
            <person name="Muurmann A.T."/>
            <person name="Christiansen J.V."/>
            <person name="Brundto M.L."/>
            <person name="Overgaard C.K."/>
            <person name="Boysen A.T."/>
            <person name="Wollenberg R.D."/>
            <person name="Larsen T.O."/>
            <person name="Sorensen J.L."/>
            <person name="Nielsen K.L."/>
            <person name="Sondergaard T.E."/>
        </authorList>
    </citation>
    <scope>NUCLEOTIDE SEQUENCE [LARGE SCALE GENOMIC DNA]</scope>
    <source>
        <strain evidence="3 4">AAU 773</strain>
    </source>
</reference>
<comment type="caution">
    <text evidence="3">The sequence shown here is derived from an EMBL/GenBank/DDBJ whole genome shotgun (WGS) entry which is preliminary data.</text>
</comment>
<dbReference type="EMBL" id="JAPCWZ010000001">
    <property type="protein sequence ID" value="KAK8879986.1"/>
    <property type="molecule type" value="Genomic_DNA"/>
</dbReference>
<accession>A0ABR2JMF6</accession>
<dbReference type="SUPFAM" id="SSF55909">
    <property type="entry name" value="Pentein"/>
    <property type="match status" value="1"/>
</dbReference>
<keyword evidence="1" id="KW-0732">Signal</keyword>
<feature type="domain" description="Protein-arginine deiminase C-terminal" evidence="2">
    <location>
        <begin position="196"/>
        <end position="563"/>
    </location>
</feature>
<evidence type="ECO:0000313" key="3">
    <source>
        <dbReference type="EMBL" id="KAK8879986.1"/>
    </source>
</evidence>
<feature type="signal peptide" evidence="1">
    <location>
        <begin position="1"/>
        <end position="18"/>
    </location>
</feature>
<dbReference type="Gene3D" id="3.75.10.10">
    <property type="entry name" value="L-arginine/glycine Amidinotransferase, Chain A"/>
    <property type="match status" value="1"/>
</dbReference>
<proteinExistence type="predicted"/>
<dbReference type="InterPro" id="IPR004303">
    <property type="entry name" value="PAD"/>
</dbReference>
<evidence type="ECO:0000259" key="2">
    <source>
        <dbReference type="Pfam" id="PF03068"/>
    </source>
</evidence>
<sequence length="564" mass="60678">MHPNLLLVGAACLPATLGSVVATRASPRADIRADTNRDGTVDLEGDSDVKGKQQWTASSGAVFLPNIGDTDRRCSKKALSGPALSNEALDDCNDASDNIQRAPQFLAPLKTVPLRGLAANAVGTVSVSDQTARDNVRIFRSDTGKWIFTDNDFQFSKEALEAGLELGIDARDTRRPDGWDGKVTVTFTVRGDNTNSTDQVALRVAPVLMHHHLQPVEQVLAVAGNATDAPFINQFTQDLSAAVKGAGINQNVYLFNASDDIWVQDFVEPGYASMPGPSGPVSIRVMIRCPQDSRVAGRQLFEYFRKDGVGAVQHLGGARDEINSGGNIETVPPHSFNGKDWPAGRVILGTHGEQKHHILPYLQAQETQDPILLDTDWLSIGHVDEFLQFLPADNARGWVVMVDDPLAGLAMLKDLEAKGHGSVAAISRPNDTDTQPPKGCQSFFCEPVPVKSTTIAQALSDSAFVSLNQQCAERIENNIAILKREVGLADAEILRLPTLFENSPFGEVPEGKLKVSAFYPGVVNNLVLTGTKTCVAPRPWGPTPLNGTDVLAEAIRAQYAKIGV</sequence>
<dbReference type="SUPFAM" id="SSF110083">
    <property type="entry name" value="Peptidylarginine deiminase Pad4, middle domain"/>
    <property type="match status" value="1"/>
</dbReference>
<dbReference type="InterPro" id="IPR036556">
    <property type="entry name" value="PAD_central_sf"/>
</dbReference>
<gene>
    <name evidence="3" type="ORF">PGQ11_001280</name>
</gene>
<protein>
    <submittedName>
        <fullName evidence="3">Arginine deiminase type-3</fullName>
    </submittedName>
</protein>
<evidence type="ECO:0000313" key="4">
    <source>
        <dbReference type="Proteomes" id="UP001390339"/>
    </source>
</evidence>
<dbReference type="Pfam" id="PF03068">
    <property type="entry name" value="PAD"/>
    <property type="match status" value="1"/>
</dbReference>